<proteinExistence type="predicted"/>
<accession>X1DD63</accession>
<reference evidence="2" key="1">
    <citation type="journal article" date="2014" name="Front. Microbiol.">
        <title>High frequency of phylogenetically diverse reductive dehalogenase-homologous genes in deep subseafloor sedimentary metagenomes.</title>
        <authorList>
            <person name="Kawai M."/>
            <person name="Futagami T."/>
            <person name="Toyoda A."/>
            <person name="Takaki Y."/>
            <person name="Nishi S."/>
            <person name="Hori S."/>
            <person name="Arai W."/>
            <person name="Tsubouchi T."/>
            <person name="Morono Y."/>
            <person name="Uchiyama I."/>
            <person name="Ito T."/>
            <person name="Fujiyama A."/>
            <person name="Inagaki F."/>
            <person name="Takami H."/>
        </authorList>
    </citation>
    <scope>NUCLEOTIDE SEQUENCE</scope>
    <source>
        <strain evidence="2">Expedition CK06-06</strain>
    </source>
</reference>
<comment type="caution">
    <text evidence="2">The sequence shown here is derived from an EMBL/GenBank/DDBJ whole genome shotgun (WGS) entry which is preliminary data.</text>
</comment>
<name>X1DD63_9ZZZZ</name>
<organism evidence="2">
    <name type="scientific">marine sediment metagenome</name>
    <dbReference type="NCBI Taxonomy" id="412755"/>
    <lineage>
        <taxon>unclassified sequences</taxon>
        <taxon>metagenomes</taxon>
        <taxon>ecological metagenomes</taxon>
    </lineage>
</organism>
<feature type="region of interest" description="Disordered" evidence="1">
    <location>
        <begin position="1"/>
        <end position="37"/>
    </location>
</feature>
<sequence>AMTQKQAQKPLTPPDKERCQAEVPTGGPFQIGGEIGDPRNGYRVRCRKVPTVVATEVNPDTDGRRGSMSLCEDCREVFNKQMPEGFATFERLEITP</sequence>
<evidence type="ECO:0000256" key="1">
    <source>
        <dbReference type="SAM" id="MobiDB-lite"/>
    </source>
</evidence>
<dbReference type="AlphaFoldDB" id="X1DD63"/>
<gene>
    <name evidence="2" type="ORF">S01H4_62421</name>
</gene>
<dbReference type="EMBL" id="BART01037252">
    <property type="protein sequence ID" value="GAH06260.1"/>
    <property type="molecule type" value="Genomic_DNA"/>
</dbReference>
<feature type="non-terminal residue" evidence="2">
    <location>
        <position position="1"/>
    </location>
</feature>
<evidence type="ECO:0000313" key="2">
    <source>
        <dbReference type="EMBL" id="GAH06260.1"/>
    </source>
</evidence>
<protein>
    <submittedName>
        <fullName evidence="2">Uncharacterized protein</fullName>
    </submittedName>
</protein>